<evidence type="ECO:0000313" key="1">
    <source>
        <dbReference type="EMBL" id="QPQ90603.1"/>
    </source>
</evidence>
<reference evidence="2" key="2">
    <citation type="submission" date="2022-06" db="EMBL/GenBank/DDBJ databases">
        <title>Draft genome sequence of Burkholderia glumae strain GR20004 isolated from rice panicle showing bacterial panicle blight.</title>
        <authorList>
            <person name="Choi S.Y."/>
            <person name="Lee Y.H."/>
        </authorList>
    </citation>
    <scope>NUCLEOTIDE SEQUENCE</scope>
    <source>
        <strain evidence="2">GR20004</strain>
    </source>
</reference>
<dbReference type="GeneID" id="45695365"/>
<evidence type="ECO:0000313" key="2">
    <source>
        <dbReference type="EMBL" id="USS43366.1"/>
    </source>
</evidence>
<dbReference type="RefSeq" id="WP_035981938.1">
    <property type="nucleotide sequence ID" value="NZ_CP021075.1"/>
</dbReference>
<organism evidence="1 3">
    <name type="scientific">Burkholderia glumae</name>
    <name type="common">Pseudomonas glumae</name>
    <dbReference type="NCBI Taxonomy" id="337"/>
    <lineage>
        <taxon>Bacteria</taxon>
        <taxon>Pseudomonadati</taxon>
        <taxon>Pseudomonadota</taxon>
        <taxon>Betaproteobacteria</taxon>
        <taxon>Burkholderiales</taxon>
        <taxon>Burkholderiaceae</taxon>
        <taxon>Burkholderia</taxon>
    </lineage>
</organism>
<keyword evidence="4" id="KW-1185">Reference proteome</keyword>
<name>A0AAP9XXS4_BURGL</name>
<protein>
    <submittedName>
        <fullName evidence="1">Uncharacterized protein</fullName>
    </submittedName>
</protein>
<dbReference type="Proteomes" id="UP001056386">
    <property type="component" value="Chromosome 2"/>
</dbReference>
<sequence>MSSTSIDGKLSALEQLIDCLATGEPAPLAHWRGRLEAILASDGLQPAQRAQLHGILARIVSLEAGRGALLTH</sequence>
<dbReference type="AlphaFoldDB" id="A0AAP9XXS4"/>
<proteinExistence type="predicted"/>
<gene>
    <name evidence="1" type="ORF">I6H06_02275</name>
    <name evidence="2" type="ORF">NFI99_02525</name>
</gene>
<reference evidence="1 3" key="1">
    <citation type="submission" date="2020-12" db="EMBL/GenBank/DDBJ databases">
        <title>FDA dAtabase for Regulatory Grade micrObial Sequences (FDA-ARGOS): Supporting development and validation of Infectious Disease Dx tests.</title>
        <authorList>
            <person name="Minogue T."/>
            <person name="Wolcott M."/>
            <person name="Wasieloski L."/>
            <person name="Aguilar W."/>
            <person name="Moore D."/>
            <person name="Jaissle J."/>
            <person name="Tallon L."/>
            <person name="Sadzewicz L."/>
            <person name="Zhao X."/>
            <person name="Boylan J."/>
            <person name="Ott S."/>
            <person name="Bowen H."/>
            <person name="Vavikolanu K."/>
            <person name="Mehta A."/>
            <person name="Aluvathingal J."/>
            <person name="Nadendla S."/>
            <person name="Yan Y."/>
            <person name="Sichtig H."/>
        </authorList>
    </citation>
    <scope>NUCLEOTIDE SEQUENCE [LARGE SCALE GENOMIC DNA]</scope>
    <source>
        <strain evidence="1 3">FDAARGOS_949</strain>
    </source>
</reference>
<dbReference type="Proteomes" id="UP000594892">
    <property type="component" value="Chromosome 1"/>
</dbReference>
<dbReference type="EMBL" id="CP065600">
    <property type="protein sequence ID" value="QPQ90603.1"/>
    <property type="molecule type" value="Genomic_DNA"/>
</dbReference>
<accession>A0AAP9XXS4</accession>
<dbReference type="EMBL" id="CP099583">
    <property type="protein sequence ID" value="USS43366.1"/>
    <property type="molecule type" value="Genomic_DNA"/>
</dbReference>
<evidence type="ECO:0000313" key="3">
    <source>
        <dbReference type="Proteomes" id="UP000594892"/>
    </source>
</evidence>
<evidence type="ECO:0000313" key="4">
    <source>
        <dbReference type="Proteomes" id="UP001056386"/>
    </source>
</evidence>